<keyword evidence="2" id="KW-0813">Transport</keyword>
<dbReference type="Gene3D" id="3.90.70.10">
    <property type="entry name" value="Cysteine proteinases"/>
    <property type="match status" value="1"/>
</dbReference>
<evidence type="ECO:0000259" key="10">
    <source>
        <dbReference type="PROSITE" id="PS50893"/>
    </source>
</evidence>
<dbReference type="GO" id="GO:0016887">
    <property type="term" value="F:ATP hydrolysis activity"/>
    <property type="evidence" value="ECO:0007669"/>
    <property type="project" value="InterPro"/>
</dbReference>
<dbReference type="PANTHER" id="PTHR24221:SF606">
    <property type="entry name" value="COLICIN V SECRETION-PROCESSING ATP-BINDING PROTEIN"/>
    <property type="match status" value="1"/>
</dbReference>
<dbReference type="Gene3D" id="1.20.1560.10">
    <property type="entry name" value="ABC transporter type 1, transmembrane domain"/>
    <property type="match status" value="1"/>
</dbReference>
<reference evidence="13 14" key="1">
    <citation type="submission" date="2015-12" db="EMBL/GenBank/DDBJ databases">
        <authorList>
            <person name="Shamseldin A."/>
            <person name="Moawad H."/>
            <person name="Abd El-Rahim W.M."/>
            <person name="Sadowsky M.J."/>
        </authorList>
    </citation>
    <scope>NUCLEOTIDE SEQUENCE [LARGE SCALE GENOMIC DNA]</scope>
    <source>
        <strain evidence="13 14">LMG9050</strain>
    </source>
</reference>
<dbReference type="Proteomes" id="UP000190559">
    <property type="component" value="Unassembled WGS sequence"/>
</dbReference>
<dbReference type="RefSeq" id="WP_249260291.1">
    <property type="nucleotide sequence ID" value="NZ_LOJW01000005.1"/>
</dbReference>
<evidence type="ECO:0000256" key="3">
    <source>
        <dbReference type="ARBA" id="ARBA00022475"/>
    </source>
</evidence>
<dbReference type="PROSITE" id="PS00211">
    <property type="entry name" value="ABC_TRANSPORTER_1"/>
    <property type="match status" value="1"/>
</dbReference>
<dbReference type="Gene3D" id="3.40.50.300">
    <property type="entry name" value="P-loop containing nucleotide triphosphate hydrolases"/>
    <property type="match status" value="1"/>
</dbReference>
<dbReference type="InterPro" id="IPR011527">
    <property type="entry name" value="ABC1_TM_dom"/>
</dbReference>
<dbReference type="InterPro" id="IPR017871">
    <property type="entry name" value="ABC_transporter-like_CS"/>
</dbReference>
<dbReference type="GO" id="GO:0008233">
    <property type="term" value="F:peptidase activity"/>
    <property type="evidence" value="ECO:0007669"/>
    <property type="project" value="InterPro"/>
</dbReference>
<evidence type="ECO:0000256" key="8">
    <source>
        <dbReference type="ARBA" id="ARBA00023136"/>
    </source>
</evidence>
<dbReference type="InterPro" id="IPR003593">
    <property type="entry name" value="AAA+_ATPase"/>
</dbReference>
<name>A0A1T1P9H0_9XANT</name>
<dbReference type="GO" id="GO:0005886">
    <property type="term" value="C:plasma membrane"/>
    <property type="evidence" value="ECO:0007669"/>
    <property type="project" value="UniProtKB-SubCell"/>
</dbReference>
<feature type="transmembrane region" description="Helical" evidence="9">
    <location>
        <begin position="299"/>
        <end position="320"/>
    </location>
</feature>
<dbReference type="FunFam" id="3.40.50.300:FF:000299">
    <property type="entry name" value="ABC transporter ATP-binding protein/permease"/>
    <property type="match status" value="1"/>
</dbReference>
<evidence type="ECO:0000313" key="13">
    <source>
        <dbReference type="EMBL" id="OOW72239.1"/>
    </source>
</evidence>
<dbReference type="InterPro" id="IPR039421">
    <property type="entry name" value="Type_1_exporter"/>
</dbReference>
<dbReference type="CDD" id="cd03246">
    <property type="entry name" value="ABCC_Protease_Secretion"/>
    <property type="match status" value="1"/>
</dbReference>
<keyword evidence="5" id="KW-0547">Nucleotide-binding</keyword>
<dbReference type="EMBL" id="LOJW01000005">
    <property type="protein sequence ID" value="OOW72239.1"/>
    <property type="molecule type" value="Genomic_DNA"/>
</dbReference>
<feature type="domain" description="ABC transmembrane type-1" evidence="11">
    <location>
        <begin position="160"/>
        <end position="441"/>
    </location>
</feature>
<dbReference type="SMART" id="SM00382">
    <property type="entry name" value="AAA"/>
    <property type="match status" value="1"/>
</dbReference>
<dbReference type="CDD" id="cd18567">
    <property type="entry name" value="ABC_6TM_CvaB_RaxB_like"/>
    <property type="match status" value="1"/>
</dbReference>
<dbReference type="Pfam" id="PF00664">
    <property type="entry name" value="ABC_membrane"/>
    <property type="match status" value="1"/>
</dbReference>
<evidence type="ECO:0000256" key="6">
    <source>
        <dbReference type="ARBA" id="ARBA00022840"/>
    </source>
</evidence>
<evidence type="ECO:0000256" key="9">
    <source>
        <dbReference type="SAM" id="Phobius"/>
    </source>
</evidence>
<dbReference type="PROSITE" id="PS50893">
    <property type="entry name" value="ABC_TRANSPORTER_2"/>
    <property type="match status" value="1"/>
</dbReference>
<dbReference type="Pfam" id="PF03412">
    <property type="entry name" value="Peptidase_C39"/>
    <property type="match status" value="1"/>
</dbReference>
<feature type="domain" description="Peptidase C39" evidence="12">
    <location>
        <begin position="9"/>
        <end position="128"/>
    </location>
</feature>
<feature type="transmembrane region" description="Helical" evidence="9">
    <location>
        <begin position="274"/>
        <end position="293"/>
    </location>
</feature>
<comment type="subcellular location">
    <subcellularLocation>
        <location evidence="1">Cell membrane</location>
        <topology evidence="1">Multi-pass membrane protein</topology>
    </subcellularLocation>
</comment>
<dbReference type="SUPFAM" id="SSF90123">
    <property type="entry name" value="ABC transporter transmembrane region"/>
    <property type="match status" value="1"/>
</dbReference>
<dbReference type="GO" id="GO:0005524">
    <property type="term" value="F:ATP binding"/>
    <property type="evidence" value="ECO:0007669"/>
    <property type="project" value="UniProtKB-KW"/>
</dbReference>
<evidence type="ECO:0000259" key="12">
    <source>
        <dbReference type="PROSITE" id="PS50990"/>
    </source>
</evidence>
<evidence type="ECO:0000313" key="14">
    <source>
        <dbReference type="Proteomes" id="UP000190559"/>
    </source>
</evidence>
<dbReference type="GO" id="GO:0034040">
    <property type="term" value="F:ATPase-coupled lipid transmembrane transporter activity"/>
    <property type="evidence" value="ECO:0007669"/>
    <property type="project" value="TreeGrafter"/>
</dbReference>
<dbReference type="InterPro" id="IPR005074">
    <property type="entry name" value="Peptidase_C39"/>
</dbReference>
<organism evidence="13 14">
    <name type="scientific">Xanthomonas axonopodis pv. melhusii</name>
    <dbReference type="NCBI Taxonomy" id="487834"/>
    <lineage>
        <taxon>Bacteria</taxon>
        <taxon>Pseudomonadati</taxon>
        <taxon>Pseudomonadota</taxon>
        <taxon>Gammaproteobacteria</taxon>
        <taxon>Lysobacterales</taxon>
        <taxon>Lysobacteraceae</taxon>
        <taxon>Xanthomonas</taxon>
    </lineage>
</organism>
<comment type="caution">
    <text evidence="13">The sequence shown here is derived from an EMBL/GenBank/DDBJ whole genome shotgun (WGS) entry which is preliminary data.</text>
</comment>
<feature type="transmembrane region" description="Helical" evidence="9">
    <location>
        <begin position="194"/>
        <end position="215"/>
    </location>
</feature>
<dbReference type="InterPro" id="IPR036640">
    <property type="entry name" value="ABC1_TM_sf"/>
</dbReference>
<evidence type="ECO:0000256" key="4">
    <source>
        <dbReference type="ARBA" id="ARBA00022692"/>
    </source>
</evidence>
<evidence type="ECO:0000256" key="1">
    <source>
        <dbReference type="ARBA" id="ARBA00004651"/>
    </source>
</evidence>
<feature type="transmembrane region" description="Helical" evidence="9">
    <location>
        <begin position="155"/>
        <end position="182"/>
    </location>
</feature>
<evidence type="ECO:0000256" key="5">
    <source>
        <dbReference type="ARBA" id="ARBA00022741"/>
    </source>
</evidence>
<keyword evidence="6" id="KW-0067">ATP-binding</keyword>
<dbReference type="SUPFAM" id="SSF52540">
    <property type="entry name" value="P-loop containing nucleoside triphosphate hydrolases"/>
    <property type="match status" value="1"/>
</dbReference>
<dbReference type="InterPro" id="IPR003439">
    <property type="entry name" value="ABC_transporter-like_ATP-bd"/>
</dbReference>
<dbReference type="PANTHER" id="PTHR24221">
    <property type="entry name" value="ATP-BINDING CASSETTE SUB-FAMILY B"/>
    <property type="match status" value="1"/>
</dbReference>
<feature type="domain" description="ABC transporter" evidence="10">
    <location>
        <begin position="474"/>
        <end position="707"/>
    </location>
</feature>
<gene>
    <name evidence="13" type="ORF">Xmlh_05865</name>
</gene>
<dbReference type="PROSITE" id="PS50929">
    <property type="entry name" value="ABC_TM1F"/>
    <property type="match status" value="1"/>
</dbReference>
<keyword evidence="7 9" id="KW-1133">Transmembrane helix</keyword>
<protein>
    <submittedName>
        <fullName evidence="13">ABC transporter</fullName>
    </submittedName>
</protein>
<accession>A0A1T1P9H0</accession>
<evidence type="ECO:0000256" key="7">
    <source>
        <dbReference type="ARBA" id="ARBA00022989"/>
    </source>
</evidence>
<dbReference type="AlphaFoldDB" id="A0A1T1P9H0"/>
<dbReference type="GO" id="GO:0006508">
    <property type="term" value="P:proteolysis"/>
    <property type="evidence" value="ECO:0007669"/>
    <property type="project" value="InterPro"/>
</dbReference>
<dbReference type="InterPro" id="IPR027417">
    <property type="entry name" value="P-loop_NTPase"/>
</dbReference>
<keyword evidence="3" id="KW-1003">Cell membrane</keyword>
<dbReference type="Pfam" id="PF00005">
    <property type="entry name" value="ABC_tran"/>
    <property type="match status" value="1"/>
</dbReference>
<keyword evidence="8 9" id="KW-0472">Membrane</keyword>
<dbReference type="GO" id="GO:0140359">
    <property type="term" value="F:ABC-type transporter activity"/>
    <property type="evidence" value="ECO:0007669"/>
    <property type="project" value="InterPro"/>
</dbReference>
<proteinExistence type="predicted"/>
<keyword evidence="4 9" id="KW-0812">Transmembrane</keyword>
<sequence length="711" mass="78706">MSRMKIILQSEASECGLACLAMILSAHGALIELRELRRRFSLSLKGTRLDHMIKMAEKLGLAPRPVRLEIEELRKLTVPSILHWDMDHFVVLCKTNANTISIVDPALGRRNISFREASEHFTGVALELAPITRFAKVQKIEKISMKELIGDISGLWRGLALILILSVSLQALAITAPFYLQWIVDQVLPSADRGLVFILAVSFILILLFQVGISAVRGWSVIYLSTRLGLQWTQNVFAHLLKLRLDFFEKRHLGDVVSRMASIQAIQRTLSSSFVEAIIDGLMAFATLTMMILYSAKLFSITAVAVTLYAIVRILAFAAMRRETEQQLVSSARQQSHLLESIRGIQSIKIFGTELNRKITYFNLMNRTISHEVRLGKLGITFSVINQFIFGAERVLVISVGANLAINGEFSVGMLIAYLAYKEQFSLRVGGLIDKVVEFRMLRLHGDRLSDIVLSEPDMEVTEERGEDLRAPEIEVRNLSFRYGEGEPWVIRGCSFVIRAGQSVAIIGPSGGGKTTLMKIMLGLLVPTEGGVTIDGQDIHRGAAKSIRRYLGAVMQDDALFAGSIAENIAFGDLAWTKEQVEAAAKRASIHDEIVSMPMGYNSLIGDMGTALSGGQKQRVILARALYRNPRILFLDEATSHLDVEREKSVNLAISRLDLTRVIVAHRPETIASAERVVLLRDGVLFEIGGSGAENLEEEPPYADGPARNSA</sequence>
<evidence type="ECO:0000259" key="11">
    <source>
        <dbReference type="PROSITE" id="PS50929"/>
    </source>
</evidence>
<dbReference type="PROSITE" id="PS50990">
    <property type="entry name" value="PEPTIDASE_C39"/>
    <property type="match status" value="1"/>
</dbReference>
<evidence type="ECO:0000256" key="2">
    <source>
        <dbReference type="ARBA" id="ARBA00022448"/>
    </source>
</evidence>